<organism evidence="1 2">
    <name type="scientific">Nephila pilipes</name>
    <name type="common">Giant wood spider</name>
    <name type="synonym">Nephila maculata</name>
    <dbReference type="NCBI Taxonomy" id="299642"/>
    <lineage>
        <taxon>Eukaryota</taxon>
        <taxon>Metazoa</taxon>
        <taxon>Ecdysozoa</taxon>
        <taxon>Arthropoda</taxon>
        <taxon>Chelicerata</taxon>
        <taxon>Arachnida</taxon>
        <taxon>Araneae</taxon>
        <taxon>Araneomorphae</taxon>
        <taxon>Entelegynae</taxon>
        <taxon>Araneoidea</taxon>
        <taxon>Nephilidae</taxon>
        <taxon>Nephila</taxon>
    </lineage>
</organism>
<dbReference type="Proteomes" id="UP000887013">
    <property type="component" value="Unassembled WGS sequence"/>
</dbReference>
<dbReference type="EMBL" id="BMAW01006734">
    <property type="protein sequence ID" value="GFT00187.1"/>
    <property type="molecule type" value="Genomic_DNA"/>
</dbReference>
<name>A0A8X6N840_NEPPI</name>
<evidence type="ECO:0000313" key="2">
    <source>
        <dbReference type="Proteomes" id="UP000887013"/>
    </source>
</evidence>
<comment type="caution">
    <text evidence="1">The sequence shown here is derived from an EMBL/GenBank/DDBJ whole genome shotgun (WGS) entry which is preliminary data.</text>
</comment>
<gene>
    <name evidence="1" type="ORF">NPIL_392291</name>
</gene>
<keyword evidence="2" id="KW-1185">Reference proteome</keyword>
<evidence type="ECO:0000313" key="1">
    <source>
        <dbReference type="EMBL" id="GFT00187.1"/>
    </source>
</evidence>
<proteinExistence type="predicted"/>
<sequence length="110" mass="12448">MGEILASKQAIINRWVEHCDSPLNSDNKHEDYYHNILTLLDNDAIPPPERDKNSAINKLKNSLLGIILSMLSCLKMEVPSSMSTCITLLQIFGTLQSYHWIGILIKYAHP</sequence>
<dbReference type="AlphaFoldDB" id="A0A8X6N840"/>
<reference evidence="1" key="1">
    <citation type="submission" date="2020-08" db="EMBL/GenBank/DDBJ databases">
        <title>Multicomponent nature underlies the extraordinary mechanical properties of spider dragline silk.</title>
        <authorList>
            <person name="Kono N."/>
            <person name="Nakamura H."/>
            <person name="Mori M."/>
            <person name="Yoshida Y."/>
            <person name="Ohtoshi R."/>
            <person name="Malay A.D."/>
            <person name="Moran D.A.P."/>
            <person name="Tomita M."/>
            <person name="Numata K."/>
            <person name="Arakawa K."/>
        </authorList>
    </citation>
    <scope>NUCLEOTIDE SEQUENCE</scope>
</reference>
<accession>A0A8X6N840</accession>
<protein>
    <submittedName>
        <fullName evidence="1">Uncharacterized protein</fullName>
    </submittedName>
</protein>